<reference evidence="1" key="1">
    <citation type="submission" date="2021-02" db="EMBL/GenBank/DDBJ databases">
        <title>Genome analysis of blister spot of apple pathogen from New York area.</title>
        <authorList>
            <person name="Kandel P."/>
            <person name="Hockett K.L."/>
            <person name="Santander R."/>
            <person name="Acimovic S."/>
        </authorList>
    </citation>
    <scope>NUCLEOTIDE SEQUENCE</scope>
    <source>
        <strain evidence="1">PSP1</strain>
    </source>
</reference>
<accession>A0AA43DQI5</accession>
<sequence length="57" mass="6237">MAAKPIIESSPVLSADESRTLLERLGTTGLTRERKATLCSYASAAQKAFQKRIAERN</sequence>
<dbReference type="RefSeq" id="WP_280316295.1">
    <property type="nucleotide sequence ID" value="NZ_JAFFRZ010000001.1"/>
</dbReference>
<dbReference type="EMBL" id="JAFFRZ010000001">
    <property type="protein sequence ID" value="MDH4621478.1"/>
    <property type="molecule type" value="Genomic_DNA"/>
</dbReference>
<evidence type="ECO:0000313" key="2">
    <source>
        <dbReference type="Proteomes" id="UP001162155"/>
    </source>
</evidence>
<protein>
    <submittedName>
        <fullName evidence="1">Uncharacterized protein</fullName>
    </submittedName>
</protein>
<gene>
    <name evidence="1" type="ORF">JW322_06750</name>
</gene>
<evidence type="ECO:0000313" key="1">
    <source>
        <dbReference type="EMBL" id="MDH4621478.1"/>
    </source>
</evidence>
<comment type="caution">
    <text evidence="1">The sequence shown here is derived from an EMBL/GenBank/DDBJ whole genome shotgun (WGS) entry which is preliminary data.</text>
</comment>
<dbReference type="Proteomes" id="UP001162155">
    <property type="component" value="Unassembled WGS sequence"/>
</dbReference>
<name>A0AA43DQI5_PSESX</name>
<organism evidence="1 2">
    <name type="scientific">Pseudomonas syringae pv. papulans</name>
    <dbReference type="NCBI Taxonomy" id="83963"/>
    <lineage>
        <taxon>Bacteria</taxon>
        <taxon>Pseudomonadati</taxon>
        <taxon>Pseudomonadota</taxon>
        <taxon>Gammaproteobacteria</taxon>
        <taxon>Pseudomonadales</taxon>
        <taxon>Pseudomonadaceae</taxon>
        <taxon>Pseudomonas</taxon>
        <taxon>Pseudomonas syringae</taxon>
    </lineage>
</organism>
<dbReference type="AlphaFoldDB" id="A0AA43DQI5"/>
<proteinExistence type="predicted"/>